<feature type="transmembrane region" description="Helical" evidence="6">
    <location>
        <begin position="183"/>
        <end position="202"/>
    </location>
</feature>
<keyword evidence="4 6" id="KW-1133">Transmembrane helix</keyword>
<protein>
    <submittedName>
        <fullName evidence="8">DMT family transporter</fullName>
    </submittedName>
</protein>
<feature type="transmembrane region" description="Helical" evidence="6">
    <location>
        <begin position="37"/>
        <end position="55"/>
    </location>
</feature>
<dbReference type="Proteomes" id="UP001139344">
    <property type="component" value="Unassembled WGS sequence"/>
</dbReference>
<evidence type="ECO:0000313" key="9">
    <source>
        <dbReference type="Proteomes" id="UP001139344"/>
    </source>
</evidence>
<feature type="transmembrane region" description="Helical" evidence="6">
    <location>
        <begin position="122"/>
        <end position="140"/>
    </location>
</feature>
<sequence>MKVFKSWLLYAIVTTIFWGVWGAFIEIPEKAGFPATLGYVVWSLTMIPCALFALHRIKWKIEIDKKSIFLGSAIGILGAGGQLLLFQALRDGPAYIIFPLISLSPALTILLSVTLLKEKTTLLKWIGIFTAITAIFFLSYQEPGASDGRGYLWLALSIMVFIAWGVQAFVMKFSNETMKAESIFFFMTITAILLAPFALWMTDFSQPINWGFKGPYLAALVHILNAVGALTLVYAFRYGKAIIVAPLTGLAPLITIILSLLIYGVMPGPILIIGLILAMVAILILSI</sequence>
<gene>
    <name evidence="8" type="ORF">LU635_03140</name>
</gene>
<evidence type="ECO:0000256" key="4">
    <source>
        <dbReference type="ARBA" id="ARBA00022989"/>
    </source>
</evidence>
<evidence type="ECO:0000256" key="5">
    <source>
        <dbReference type="ARBA" id="ARBA00023136"/>
    </source>
</evidence>
<comment type="similarity">
    <text evidence="2">Belongs to the EamA transporter family.</text>
</comment>
<evidence type="ECO:0000256" key="3">
    <source>
        <dbReference type="ARBA" id="ARBA00022692"/>
    </source>
</evidence>
<comment type="subcellular location">
    <subcellularLocation>
        <location evidence="1">Membrane</location>
        <topology evidence="1">Multi-pass membrane protein</topology>
    </subcellularLocation>
</comment>
<name>A0A9X2A4R0_9FLAO</name>
<dbReference type="PANTHER" id="PTHR32322">
    <property type="entry name" value="INNER MEMBRANE TRANSPORTER"/>
    <property type="match status" value="1"/>
</dbReference>
<feature type="domain" description="EamA" evidence="7">
    <location>
        <begin position="6"/>
        <end position="139"/>
    </location>
</feature>
<dbReference type="RefSeq" id="WP_240096094.1">
    <property type="nucleotide sequence ID" value="NZ_JAJSON010000009.1"/>
</dbReference>
<dbReference type="SUPFAM" id="SSF103481">
    <property type="entry name" value="Multidrug resistance efflux transporter EmrE"/>
    <property type="match status" value="2"/>
</dbReference>
<keyword evidence="9" id="KW-1185">Reference proteome</keyword>
<evidence type="ECO:0000256" key="6">
    <source>
        <dbReference type="SAM" id="Phobius"/>
    </source>
</evidence>
<dbReference type="InterPro" id="IPR050638">
    <property type="entry name" value="AA-Vitamin_Transporters"/>
</dbReference>
<feature type="transmembrane region" description="Helical" evidence="6">
    <location>
        <begin position="95"/>
        <end position="115"/>
    </location>
</feature>
<dbReference type="Gene3D" id="1.10.3730.20">
    <property type="match status" value="1"/>
</dbReference>
<proteinExistence type="inferred from homology"/>
<evidence type="ECO:0000256" key="1">
    <source>
        <dbReference type="ARBA" id="ARBA00004141"/>
    </source>
</evidence>
<feature type="transmembrane region" description="Helical" evidence="6">
    <location>
        <begin position="243"/>
        <end position="263"/>
    </location>
</feature>
<comment type="caution">
    <text evidence="8">The sequence shown here is derived from an EMBL/GenBank/DDBJ whole genome shotgun (WGS) entry which is preliminary data.</text>
</comment>
<organism evidence="8 9">
    <name type="scientific">Christiangramia crocea</name>
    <dbReference type="NCBI Taxonomy" id="2904124"/>
    <lineage>
        <taxon>Bacteria</taxon>
        <taxon>Pseudomonadati</taxon>
        <taxon>Bacteroidota</taxon>
        <taxon>Flavobacteriia</taxon>
        <taxon>Flavobacteriales</taxon>
        <taxon>Flavobacteriaceae</taxon>
        <taxon>Christiangramia</taxon>
    </lineage>
</organism>
<feature type="transmembrane region" description="Helical" evidence="6">
    <location>
        <begin position="67"/>
        <end position="89"/>
    </location>
</feature>
<feature type="transmembrane region" description="Helical" evidence="6">
    <location>
        <begin position="214"/>
        <end position="236"/>
    </location>
</feature>
<dbReference type="InterPro" id="IPR037185">
    <property type="entry name" value="EmrE-like"/>
</dbReference>
<evidence type="ECO:0000313" key="8">
    <source>
        <dbReference type="EMBL" id="MCG9970620.1"/>
    </source>
</evidence>
<accession>A0A9X2A4R0</accession>
<feature type="domain" description="EamA" evidence="7">
    <location>
        <begin position="153"/>
        <end position="286"/>
    </location>
</feature>
<feature type="transmembrane region" description="Helical" evidence="6">
    <location>
        <begin position="152"/>
        <end position="171"/>
    </location>
</feature>
<dbReference type="Pfam" id="PF00892">
    <property type="entry name" value="EamA"/>
    <property type="match status" value="2"/>
</dbReference>
<keyword evidence="3 6" id="KW-0812">Transmembrane</keyword>
<feature type="transmembrane region" description="Helical" evidence="6">
    <location>
        <begin position="7"/>
        <end position="25"/>
    </location>
</feature>
<dbReference type="EMBL" id="JAJSON010000009">
    <property type="protein sequence ID" value="MCG9970620.1"/>
    <property type="molecule type" value="Genomic_DNA"/>
</dbReference>
<evidence type="ECO:0000256" key="2">
    <source>
        <dbReference type="ARBA" id="ARBA00007362"/>
    </source>
</evidence>
<dbReference type="GO" id="GO:0016020">
    <property type="term" value="C:membrane"/>
    <property type="evidence" value="ECO:0007669"/>
    <property type="project" value="UniProtKB-SubCell"/>
</dbReference>
<keyword evidence="5 6" id="KW-0472">Membrane</keyword>
<dbReference type="InterPro" id="IPR000620">
    <property type="entry name" value="EamA_dom"/>
</dbReference>
<evidence type="ECO:0000259" key="7">
    <source>
        <dbReference type="Pfam" id="PF00892"/>
    </source>
</evidence>
<feature type="transmembrane region" description="Helical" evidence="6">
    <location>
        <begin position="269"/>
        <end position="286"/>
    </location>
</feature>
<dbReference type="PANTHER" id="PTHR32322:SF2">
    <property type="entry name" value="EAMA DOMAIN-CONTAINING PROTEIN"/>
    <property type="match status" value="1"/>
</dbReference>
<reference evidence="8" key="1">
    <citation type="submission" date="2021-12" db="EMBL/GenBank/DDBJ databases">
        <title>Description of Gramella crocea sp. nov., a new bacterium isolated from activated sludge.</title>
        <authorList>
            <person name="Zhang X."/>
        </authorList>
    </citation>
    <scope>NUCLEOTIDE SEQUENCE</scope>
    <source>
        <strain evidence="8">YB25</strain>
    </source>
</reference>
<dbReference type="AlphaFoldDB" id="A0A9X2A4R0"/>